<dbReference type="RefSeq" id="WP_076557841.1">
    <property type="nucleotide sequence ID" value="NZ_FTOC01000003.1"/>
</dbReference>
<dbReference type="STRING" id="570947.SAMN05421687_103245"/>
<dbReference type="PROSITE" id="PS00093">
    <property type="entry name" value="N4_MTASE"/>
    <property type="match status" value="1"/>
</dbReference>
<dbReference type="GO" id="GO:0003677">
    <property type="term" value="F:DNA binding"/>
    <property type="evidence" value="ECO:0007669"/>
    <property type="project" value="UniProtKB-KW"/>
</dbReference>
<evidence type="ECO:0000256" key="2">
    <source>
        <dbReference type="ARBA" id="ARBA00012185"/>
    </source>
</evidence>
<proteinExistence type="inferred from homology"/>
<evidence type="ECO:0000256" key="1">
    <source>
        <dbReference type="ARBA" id="ARBA00010203"/>
    </source>
</evidence>
<evidence type="ECO:0000256" key="7">
    <source>
        <dbReference type="ARBA" id="ARBA00023125"/>
    </source>
</evidence>
<dbReference type="EMBL" id="FTOC01000003">
    <property type="protein sequence ID" value="SIS43522.1"/>
    <property type="molecule type" value="Genomic_DNA"/>
</dbReference>
<comment type="similarity">
    <text evidence="1">Belongs to the N(4)/N(6)-methyltransferase family. N(4) subfamily.</text>
</comment>
<dbReference type="EC" id="2.1.1.113" evidence="2"/>
<keyword evidence="7" id="KW-0238">DNA-binding</keyword>
<evidence type="ECO:0000256" key="4">
    <source>
        <dbReference type="ARBA" id="ARBA00022679"/>
    </source>
</evidence>
<dbReference type="AlphaFoldDB" id="A0A1N7J2C8"/>
<dbReference type="GO" id="GO:0009307">
    <property type="term" value="P:DNA restriction-modification system"/>
    <property type="evidence" value="ECO:0007669"/>
    <property type="project" value="UniProtKB-KW"/>
</dbReference>
<accession>A0A1N7J2C8</accession>
<name>A0A1N7J2C8_9BACI</name>
<gene>
    <name evidence="10" type="ORF">SAMN05421687_103245</name>
</gene>
<dbReference type="InterPro" id="IPR029063">
    <property type="entry name" value="SAM-dependent_MTases_sf"/>
</dbReference>
<dbReference type="Proteomes" id="UP000187608">
    <property type="component" value="Unassembled WGS sequence"/>
</dbReference>
<dbReference type="InterPro" id="IPR017985">
    <property type="entry name" value="MeTrfase_CN4_CS"/>
</dbReference>
<feature type="domain" description="DNA methylase N-4/N-6" evidence="9">
    <location>
        <begin position="13"/>
        <end position="83"/>
    </location>
</feature>
<dbReference type="Gene3D" id="3.40.50.150">
    <property type="entry name" value="Vaccinia Virus protein VP39"/>
    <property type="match status" value="2"/>
</dbReference>
<dbReference type="SUPFAM" id="SSF53335">
    <property type="entry name" value="S-adenosyl-L-methionine-dependent methyltransferases"/>
    <property type="match status" value="1"/>
</dbReference>
<protein>
    <recommendedName>
        <fullName evidence="2">site-specific DNA-methyltransferase (cytosine-N(4)-specific)</fullName>
        <ecNumber evidence="2">2.1.1.113</ecNumber>
    </recommendedName>
</protein>
<reference evidence="11" key="1">
    <citation type="submission" date="2017-01" db="EMBL/GenBank/DDBJ databases">
        <authorList>
            <person name="Varghese N."/>
            <person name="Submissions S."/>
        </authorList>
    </citation>
    <scope>NUCLEOTIDE SEQUENCE [LARGE SCALE GENOMIC DNA]</scope>
    <source>
        <strain evidence="11">DSM 23127</strain>
    </source>
</reference>
<keyword evidence="3 10" id="KW-0489">Methyltransferase</keyword>
<keyword evidence="6" id="KW-0680">Restriction system</keyword>
<dbReference type="GO" id="GO:0008170">
    <property type="term" value="F:N-methyltransferase activity"/>
    <property type="evidence" value="ECO:0007669"/>
    <property type="project" value="InterPro"/>
</dbReference>
<dbReference type="GO" id="GO:0015667">
    <property type="term" value="F:site-specific DNA-methyltransferase (cytosine-N4-specific) activity"/>
    <property type="evidence" value="ECO:0007669"/>
    <property type="project" value="UniProtKB-EC"/>
</dbReference>
<evidence type="ECO:0000313" key="11">
    <source>
        <dbReference type="Proteomes" id="UP000187608"/>
    </source>
</evidence>
<evidence type="ECO:0000259" key="9">
    <source>
        <dbReference type="Pfam" id="PF01555"/>
    </source>
</evidence>
<organism evidence="10 11">
    <name type="scientific">Salimicrobium flavidum</name>
    <dbReference type="NCBI Taxonomy" id="570947"/>
    <lineage>
        <taxon>Bacteria</taxon>
        <taxon>Bacillati</taxon>
        <taxon>Bacillota</taxon>
        <taxon>Bacilli</taxon>
        <taxon>Bacillales</taxon>
        <taxon>Bacillaceae</taxon>
        <taxon>Salimicrobium</taxon>
    </lineage>
</organism>
<keyword evidence="4" id="KW-0808">Transferase</keyword>
<comment type="catalytic activity">
    <reaction evidence="8">
        <text>a 2'-deoxycytidine in DNA + S-adenosyl-L-methionine = an N(4)-methyl-2'-deoxycytidine in DNA + S-adenosyl-L-homocysteine + H(+)</text>
        <dbReference type="Rhea" id="RHEA:16857"/>
        <dbReference type="Rhea" id="RHEA-COMP:11369"/>
        <dbReference type="Rhea" id="RHEA-COMP:13674"/>
        <dbReference type="ChEBI" id="CHEBI:15378"/>
        <dbReference type="ChEBI" id="CHEBI:57856"/>
        <dbReference type="ChEBI" id="CHEBI:59789"/>
        <dbReference type="ChEBI" id="CHEBI:85452"/>
        <dbReference type="ChEBI" id="CHEBI:137933"/>
        <dbReference type="EC" id="2.1.1.113"/>
    </reaction>
</comment>
<dbReference type="Pfam" id="PF01555">
    <property type="entry name" value="N6_N4_Mtase"/>
    <property type="match status" value="1"/>
</dbReference>
<dbReference type="OrthoDB" id="9800801at2"/>
<dbReference type="InterPro" id="IPR002941">
    <property type="entry name" value="DNA_methylase_N4/N6"/>
</dbReference>
<dbReference type="GO" id="GO:0032259">
    <property type="term" value="P:methylation"/>
    <property type="evidence" value="ECO:0007669"/>
    <property type="project" value="UniProtKB-KW"/>
</dbReference>
<sequence>MQTDYSTLKQLDWQFGDFKKEAKNFTHDLHPYFGKFHPMIARTLIEELAPDSKYIIDPFCGSGTTLVEAKALGKNGIGVDANPLASLMAQVKTTSIDNFILKDIYMNLPEYLLTKYEYIDHYEVLEKIEIIKPEIHNEKKWFQDNVLKELGLIKLSIEEYFQTKDWHEDKVQAAKNLCLLAFSRIITSVSNQQTESKYKAVDKNIENGVAIDKFVDHLRICIDKIEDFNGSTGNVEIEIHNSDSRYLNFIEDEKCDFLVTSPPYLNSWDYGLYHKFRFLWLNLGVKEYNNKEIGRHLRRVGDVVDRYRNDMSLCLKEFSRVLKPGSYCCIVNANSIVKKEYVNTTEIIIEEARKADLILEDIVDKKVFGPHSGMHASLLTKKTEIKSNPATEKMRTSGKEEQIIILKKYDSSKE</sequence>
<evidence type="ECO:0000256" key="8">
    <source>
        <dbReference type="ARBA" id="ARBA00049120"/>
    </source>
</evidence>
<keyword evidence="5" id="KW-0949">S-adenosyl-L-methionine</keyword>
<evidence type="ECO:0000256" key="6">
    <source>
        <dbReference type="ARBA" id="ARBA00022747"/>
    </source>
</evidence>
<evidence type="ECO:0000256" key="3">
    <source>
        <dbReference type="ARBA" id="ARBA00022603"/>
    </source>
</evidence>
<evidence type="ECO:0000313" key="10">
    <source>
        <dbReference type="EMBL" id="SIS43522.1"/>
    </source>
</evidence>
<keyword evidence="11" id="KW-1185">Reference proteome</keyword>
<evidence type="ECO:0000256" key="5">
    <source>
        <dbReference type="ARBA" id="ARBA00022691"/>
    </source>
</evidence>